<proteinExistence type="predicted"/>
<dbReference type="EMBL" id="LAZR01044025">
    <property type="protein sequence ID" value="KKL05646.1"/>
    <property type="molecule type" value="Genomic_DNA"/>
</dbReference>
<dbReference type="InterPro" id="IPR027417">
    <property type="entry name" value="P-loop_NTPase"/>
</dbReference>
<evidence type="ECO:0000313" key="1">
    <source>
        <dbReference type="EMBL" id="KKL05646.1"/>
    </source>
</evidence>
<dbReference type="AlphaFoldDB" id="A0A0F9CIW0"/>
<accession>A0A0F9CIW0</accession>
<evidence type="ECO:0008006" key="2">
    <source>
        <dbReference type="Google" id="ProtNLM"/>
    </source>
</evidence>
<feature type="non-terminal residue" evidence="1">
    <location>
        <position position="463"/>
    </location>
</feature>
<dbReference type="Gene3D" id="3.40.50.300">
    <property type="entry name" value="P-loop containing nucleotide triphosphate hydrolases"/>
    <property type="match status" value="1"/>
</dbReference>
<dbReference type="Gene3D" id="3.40.630.30">
    <property type="match status" value="1"/>
</dbReference>
<feature type="non-terminal residue" evidence="1">
    <location>
        <position position="1"/>
    </location>
</feature>
<protein>
    <recommendedName>
        <fullName evidence="2">AAA+ ATPase domain-containing protein</fullName>
    </recommendedName>
</protein>
<sequence>AKTWDRMGADDSGPHPLGTALEQWLSFATGKHTWLSVHGATIRGLVSARRRAKRTVWEVDCLINADDDQSISGSLLERMAADVAGQGAERVFLRLAADSCVVEIARGAGFFTYAEETLYRAESPPSVEDPGLPLRAASRADAFGIYQLYNAVTPANVRAIEGLTFREWQAAREPWGGNPSDLVLEEDGIITAWLRLLRGNEGRFAMLVHPQRRDADAFLHTALARLKGSETILCLASSQGDSLSGHLRELGFSPAGDYTSMAKRLAKHAGELAAKTIGTTVTASWFMLNITDDLDALIDILPPQAAESLRQRPNNFDLLEIVLDLGRLPQARYADEEAILSDREVSQEDIEYVISRISEFTADNRAGIERTLHRISCIRNRQSRVVGLTCRVGRAVFGTIRIIEDLVRDGKSVLLLGRPGIGKTTMLREVARYLADEMNRRVVVVDTSNEIAGDGDIPHPAIG</sequence>
<organism evidence="1">
    <name type="scientific">marine sediment metagenome</name>
    <dbReference type="NCBI Taxonomy" id="412755"/>
    <lineage>
        <taxon>unclassified sequences</taxon>
        <taxon>metagenomes</taxon>
        <taxon>ecological metagenomes</taxon>
    </lineage>
</organism>
<comment type="caution">
    <text evidence="1">The sequence shown here is derived from an EMBL/GenBank/DDBJ whole genome shotgun (WGS) entry which is preliminary data.</text>
</comment>
<dbReference type="PANTHER" id="PTHR20953:SF3">
    <property type="entry name" value="P-LOOP CONTAINING NUCLEOSIDE TRIPHOSPHATE HYDROLASES SUPERFAMILY PROTEIN"/>
    <property type="match status" value="1"/>
</dbReference>
<gene>
    <name evidence="1" type="ORF">LCGC14_2603950</name>
</gene>
<reference evidence="1" key="1">
    <citation type="journal article" date="2015" name="Nature">
        <title>Complex archaea that bridge the gap between prokaryotes and eukaryotes.</title>
        <authorList>
            <person name="Spang A."/>
            <person name="Saw J.H."/>
            <person name="Jorgensen S.L."/>
            <person name="Zaremba-Niedzwiedzka K."/>
            <person name="Martijn J."/>
            <person name="Lind A.E."/>
            <person name="van Eijk R."/>
            <person name="Schleper C."/>
            <person name="Guy L."/>
            <person name="Ettema T.J."/>
        </authorList>
    </citation>
    <scope>NUCLEOTIDE SEQUENCE</scope>
</reference>
<dbReference type="SUPFAM" id="SSF55729">
    <property type="entry name" value="Acyl-CoA N-acyltransferases (Nat)"/>
    <property type="match status" value="1"/>
</dbReference>
<dbReference type="SUPFAM" id="SSF52540">
    <property type="entry name" value="P-loop containing nucleoside triphosphate hydrolases"/>
    <property type="match status" value="1"/>
</dbReference>
<name>A0A0F9CIW0_9ZZZZ</name>
<dbReference type="PANTHER" id="PTHR20953">
    <property type="entry name" value="KINASE-RELATED"/>
    <property type="match status" value="1"/>
</dbReference>
<dbReference type="InterPro" id="IPR016181">
    <property type="entry name" value="Acyl_CoA_acyltransferase"/>
</dbReference>